<dbReference type="Pfam" id="PF00135">
    <property type="entry name" value="COesterase"/>
    <property type="match status" value="2"/>
</dbReference>
<evidence type="ECO:0000256" key="3">
    <source>
        <dbReference type="RuleBase" id="RU361235"/>
    </source>
</evidence>
<evidence type="ECO:0000256" key="2">
    <source>
        <dbReference type="ARBA" id="ARBA00022801"/>
    </source>
</evidence>
<dbReference type="SUPFAM" id="SSF53474">
    <property type="entry name" value="alpha/beta-Hydrolases"/>
    <property type="match status" value="1"/>
</dbReference>
<dbReference type="InterPro" id="IPR050654">
    <property type="entry name" value="AChE-related_enzymes"/>
</dbReference>
<keyword evidence="2 3" id="KW-0378">Hydrolase</keyword>
<dbReference type="InterPro" id="IPR029058">
    <property type="entry name" value="AB_hydrolase_fold"/>
</dbReference>
<dbReference type="PROSITE" id="PS00122">
    <property type="entry name" value="CARBOXYLESTERASE_B_1"/>
    <property type="match status" value="1"/>
</dbReference>
<proteinExistence type="inferred from homology"/>
<keyword evidence="3" id="KW-0732">Signal</keyword>
<dbReference type="EMBL" id="MU004357">
    <property type="protein sequence ID" value="KAF2654849.1"/>
    <property type="molecule type" value="Genomic_DNA"/>
</dbReference>
<comment type="similarity">
    <text evidence="1 3">Belongs to the type-B carboxylesterase/lipase family.</text>
</comment>
<organism evidence="5 6">
    <name type="scientific">Lophiostoma macrostomum CBS 122681</name>
    <dbReference type="NCBI Taxonomy" id="1314788"/>
    <lineage>
        <taxon>Eukaryota</taxon>
        <taxon>Fungi</taxon>
        <taxon>Dikarya</taxon>
        <taxon>Ascomycota</taxon>
        <taxon>Pezizomycotina</taxon>
        <taxon>Dothideomycetes</taxon>
        <taxon>Pleosporomycetidae</taxon>
        <taxon>Pleosporales</taxon>
        <taxon>Lophiostomataceae</taxon>
        <taxon>Lophiostoma</taxon>
    </lineage>
</organism>
<dbReference type="PANTHER" id="PTHR43918:SF4">
    <property type="entry name" value="CARBOXYLIC ESTER HYDROLASE"/>
    <property type="match status" value="1"/>
</dbReference>
<protein>
    <recommendedName>
        <fullName evidence="3">Carboxylic ester hydrolase</fullName>
        <ecNumber evidence="3">3.1.1.-</ecNumber>
    </recommendedName>
</protein>
<dbReference type="GO" id="GO:0052689">
    <property type="term" value="F:carboxylic ester hydrolase activity"/>
    <property type="evidence" value="ECO:0007669"/>
    <property type="project" value="TreeGrafter"/>
</dbReference>
<dbReference type="EC" id="3.1.1.-" evidence="3"/>
<sequence>MILWASLLPVLLQIRIALAVSKLTIETTSGPVTGIINSTTPHVAQFLGVPFAEQPVGARRWLPAILKTREESIDATKFGSQCPQFDGNGSNIIYDYARGFLNPPEPMGEDCLSVNIWAPLTKNATYNETESLPVIVWLYGGGFYNGGANAPYQIPSPWVERSQKHIVVAINYRVNIFGFPSARGLKLTEQNLGLLDQRLGLEWVRSNIANFGGDPERITLWGQSAGAMSVDFYNLAYPEDPIVSGLIMESGTALLPFGEGNEQHSNFTFVAENLGCGNLSAQGELACMRNISWTDIISFIKTYSDAATTPPLIFLYVVDNSTFFSNYTARALAGNFTKKPAITGTNKQEGQAFVLPYDPVTGVNLTEADATTYGFFACPDLQTSKDRYAAGAKTYRYQYAGNFSNISPLPWTGAYHSSEEPMVFGTYGIERGGGTEFEAEVSRAMQDRWLAFAEDPVEGLERVGWDAYKPGGNDALFGSGALAVQPVAESILDDRCKHID</sequence>
<name>A0A6A6T449_9PLEO</name>
<evidence type="ECO:0000256" key="1">
    <source>
        <dbReference type="ARBA" id="ARBA00005964"/>
    </source>
</evidence>
<evidence type="ECO:0000259" key="4">
    <source>
        <dbReference type="Pfam" id="PF00135"/>
    </source>
</evidence>
<evidence type="ECO:0000313" key="5">
    <source>
        <dbReference type="EMBL" id="KAF2654849.1"/>
    </source>
</evidence>
<reference evidence="5" key="1">
    <citation type="journal article" date="2020" name="Stud. Mycol.">
        <title>101 Dothideomycetes genomes: a test case for predicting lifestyles and emergence of pathogens.</title>
        <authorList>
            <person name="Haridas S."/>
            <person name="Albert R."/>
            <person name="Binder M."/>
            <person name="Bloem J."/>
            <person name="Labutti K."/>
            <person name="Salamov A."/>
            <person name="Andreopoulos B."/>
            <person name="Baker S."/>
            <person name="Barry K."/>
            <person name="Bills G."/>
            <person name="Bluhm B."/>
            <person name="Cannon C."/>
            <person name="Castanera R."/>
            <person name="Culley D."/>
            <person name="Daum C."/>
            <person name="Ezra D."/>
            <person name="Gonzalez J."/>
            <person name="Henrissat B."/>
            <person name="Kuo A."/>
            <person name="Liang C."/>
            <person name="Lipzen A."/>
            <person name="Lutzoni F."/>
            <person name="Magnuson J."/>
            <person name="Mondo S."/>
            <person name="Nolan M."/>
            <person name="Ohm R."/>
            <person name="Pangilinan J."/>
            <person name="Park H.-J."/>
            <person name="Ramirez L."/>
            <person name="Alfaro M."/>
            <person name="Sun H."/>
            <person name="Tritt A."/>
            <person name="Yoshinaga Y."/>
            <person name="Zwiers L.-H."/>
            <person name="Turgeon B."/>
            <person name="Goodwin S."/>
            <person name="Spatafora J."/>
            <person name="Crous P."/>
            <person name="Grigoriev I."/>
        </authorList>
    </citation>
    <scope>NUCLEOTIDE SEQUENCE</scope>
    <source>
        <strain evidence="5">CBS 122681</strain>
    </source>
</reference>
<gene>
    <name evidence="5" type="ORF">K491DRAFT_631095</name>
</gene>
<dbReference type="OrthoDB" id="408631at2759"/>
<accession>A0A6A6T449</accession>
<dbReference type="InterPro" id="IPR002018">
    <property type="entry name" value="CarbesteraseB"/>
</dbReference>
<keyword evidence="6" id="KW-1185">Reference proteome</keyword>
<evidence type="ECO:0000313" key="6">
    <source>
        <dbReference type="Proteomes" id="UP000799324"/>
    </source>
</evidence>
<dbReference type="Gene3D" id="3.40.50.1820">
    <property type="entry name" value="alpha/beta hydrolase"/>
    <property type="match status" value="2"/>
</dbReference>
<feature type="domain" description="Carboxylesterase type B" evidence="4">
    <location>
        <begin position="369"/>
        <end position="469"/>
    </location>
</feature>
<dbReference type="PANTHER" id="PTHR43918">
    <property type="entry name" value="ACETYLCHOLINESTERASE"/>
    <property type="match status" value="1"/>
</dbReference>
<dbReference type="InterPro" id="IPR019826">
    <property type="entry name" value="Carboxylesterase_B_AS"/>
</dbReference>
<dbReference type="Proteomes" id="UP000799324">
    <property type="component" value="Unassembled WGS sequence"/>
</dbReference>
<dbReference type="AlphaFoldDB" id="A0A6A6T449"/>
<feature type="domain" description="Carboxylesterase type B" evidence="4">
    <location>
        <begin position="23"/>
        <end position="355"/>
    </location>
</feature>
<feature type="signal peptide" evidence="3">
    <location>
        <begin position="1"/>
        <end position="19"/>
    </location>
</feature>
<feature type="chain" id="PRO_5025706330" description="Carboxylic ester hydrolase" evidence="3">
    <location>
        <begin position="20"/>
        <end position="500"/>
    </location>
</feature>